<feature type="transmembrane region" description="Helical" evidence="1">
    <location>
        <begin position="197"/>
        <end position="219"/>
    </location>
</feature>
<dbReference type="OrthoDB" id="4998316at2"/>
<name>A0A1A7C6Z6_9BURK</name>
<dbReference type="PATRIC" id="fig|1747903.4.peg.5374"/>
<dbReference type="Proteomes" id="UP000092713">
    <property type="component" value="Unassembled WGS sequence"/>
</dbReference>
<feature type="transmembrane region" description="Helical" evidence="1">
    <location>
        <begin position="239"/>
        <end position="259"/>
    </location>
</feature>
<dbReference type="AlphaFoldDB" id="A0A1A7C6Z6"/>
<comment type="caution">
    <text evidence="2">The sequence shown here is derived from an EMBL/GenBank/DDBJ whole genome shotgun (WGS) entry which is preliminary data.</text>
</comment>
<dbReference type="InterPro" id="IPR021296">
    <property type="entry name" value="DUF2868"/>
</dbReference>
<keyword evidence="1" id="KW-0812">Transmembrane</keyword>
<accession>A0A1A7C6Z6</accession>
<keyword evidence="3" id="KW-1185">Reference proteome</keyword>
<reference evidence="2 3" key="1">
    <citation type="submission" date="2016-04" db="EMBL/GenBank/DDBJ databases">
        <title>Draft genome sequence of Janthinobacterium psychrotolerans sp. nov., isolated from freshwater sediments in Denmark.</title>
        <authorList>
            <person name="Gong X."/>
            <person name="Skrivergaard S."/>
            <person name="Korsgaard B.S."/>
            <person name="Schreiber L."/>
            <person name="Marshall I.P."/>
            <person name="Finster K."/>
            <person name="Schramm A."/>
        </authorList>
    </citation>
    <scope>NUCLEOTIDE SEQUENCE [LARGE SCALE GENOMIC DNA]</scope>
    <source>
        <strain evidence="2 3">S3-2</strain>
    </source>
</reference>
<sequence length="492" mass="53938">MNELIARDVVLVRAIETADQQKEILSEDDRMYASRSARELAQWQASGKQAGVTGDDFLQQRSEQILKRLTERTPAFAAFAKRRNGMKTLSLTLPILALLLGAGLDRITDPHRVDLLSAPLLLIIAWNLLVYIGLIIWLFIPSHPLGWPKASLVRHLSVGKLSMPRKLPHVLATGLLNFSVEWGHLSRKLTSARLGRTIHLSAALFAIGAVASLYARGFLSQYAAGWESTFLNAGQVHSLLSTLFAPAIAVFPLQGFSLAEIEALRFPQTTAAEGGARWVHLYAATIFLLVVLPRAILAVISNLRAVHLAKNFPLDLDQPYFRKLNDSIGVSTGGLLRVLPYSFTVDEARHKGLGQIAAMLFGEQGRVMLRPSTSYGEEPKDVLRDTDLNDAQVNITAALFNLTATPEKENHGAFLTYLAQSSTRGVAVLIDESSYLEHAGVVPQNDTRRAERVALWQQFCQFHQTTATVVNLLNPALHPLDAGVGLKLSATA</sequence>
<keyword evidence="1" id="KW-1133">Transmembrane helix</keyword>
<dbReference type="RefSeq" id="WP_065305774.1">
    <property type="nucleotide sequence ID" value="NZ_LOCQ01000020.1"/>
</dbReference>
<feature type="transmembrane region" description="Helical" evidence="1">
    <location>
        <begin position="279"/>
        <end position="300"/>
    </location>
</feature>
<organism evidence="2 3">
    <name type="scientific">Janthinobacterium psychrotolerans</name>
    <dbReference type="NCBI Taxonomy" id="1747903"/>
    <lineage>
        <taxon>Bacteria</taxon>
        <taxon>Pseudomonadati</taxon>
        <taxon>Pseudomonadota</taxon>
        <taxon>Betaproteobacteria</taxon>
        <taxon>Burkholderiales</taxon>
        <taxon>Oxalobacteraceae</taxon>
        <taxon>Janthinobacterium</taxon>
    </lineage>
</organism>
<keyword evidence="1" id="KW-0472">Membrane</keyword>
<dbReference type="STRING" id="1747903.ASR47_10435"/>
<dbReference type="EMBL" id="LOCQ01000020">
    <property type="protein sequence ID" value="OBV41681.1"/>
    <property type="molecule type" value="Genomic_DNA"/>
</dbReference>
<evidence type="ECO:0000313" key="3">
    <source>
        <dbReference type="Proteomes" id="UP000092713"/>
    </source>
</evidence>
<dbReference type="Pfam" id="PF11067">
    <property type="entry name" value="DUF2868"/>
    <property type="match status" value="1"/>
</dbReference>
<evidence type="ECO:0008006" key="4">
    <source>
        <dbReference type="Google" id="ProtNLM"/>
    </source>
</evidence>
<evidence type="ECO:0000313" key="2">
    <source>
        <dbReference type="EMBL" id="OBV41681.1"/>
    </source>
</evidence>
<gene>
    <name evidence="2" type="ORF">ASR47_10435</name>
</gene>
<protein>
    <recommendedName>
        <fullName evidence="4">DUF2868 domain-containing protein</fullName>
    </recommendedName>
</protein>
<proteinExistence type="predicted"/>
<evidence type="ECO:0000256" key="1">
    <source>
        <dbReference type="SAM" id="Phobius"/>
    </source>
</evidence>
<feature type="transmembrane region" description="Helical" evidence="1">
    <location>
        <begin position="116"/>
        <end position="140"/>
    </location>
</feature>
<feature type="transmembrane region" description="Helical" evidence="1">
    <location>
        <begin position="88"/>
        <end position="104"/>
    </location>
</feature>